<evidence type="ECO:0000256" key="6">
    <source>
        <dbReference type="ARBA" id="ARBA00022989"/>
    </source>
</evidence>
<feature type="transmembrane region" description="Helical" evidence="9">
    <location>
        <begin position="70"/>
        <end position="87"/>
    </location>
</feature>
<comment type="function">
    <text evidence="9">Part of the tripartite ATP-independent periplasmic (TRAP) transport system.</text>
</comment>
<feature type="transmembrane region" description="Helical" evidence="9">
    <location>
        <begin position="152"/>
        <end position="171"/>
    </location>
</feature>
<dbReference type="Proteomes" id="UP000680706">
    <property type="component" value="Chromosome"/>
</dbReference>
<evidence type="ECO:0000256" key="2">
    <source>
        <dbReference type="ARBA" id="ARBA00022448"/>
    </source>
</evidence>
<protein>
    <recommendedName>
        <fullName evidence="9">TRAP transporter small permease protein</fullName>
    </recommendedName>
</protein>
<organism evidence="11 12">
    <name type="scientific">Pseudovibrio brasiliensis</name>
    <dbReference type="NCBI Taxonomy" id="1898042"/>
    <lineage>
        <taxon>Bacteria</taxon>
        <taxon>Pseudomonadati</taxon>
        <taxon>Pseudomonadota</taxon>
        <taxon>Alphaproteobacteria</taxon>
        <taxon>Hyphomicrobiales</taxon>
        <taxon>Stappiaceae</taxon>
        <taxon>Pseudovibrio</taxon>
    </lineage>
</organism>
<dbReference type="PANTHER" id="PTHR35011">
    <property type="entry name" value="2,3-DIKETO-L-GULONATE TRAP TRANSPORTER SMALL PERMEASE PROTEIN YIAM"/>
    <property type="match status" value="1"/>
</dbReference>
<evidence type="ECO:0000256" key="5">
    <source>
        <dbReference type="ARBA" id="ARBA00022692"/>
    </source>
</evidence>
<keyword evidence="12" id="KW-1185">Reference proteome</keyword>
<evidence type="ECO:0000259" key="10">
    <source>
        <dbReference type="Pfam" id="PF04290"/>
    </source>
</evidence>
<keyword evidence="3" id="KW-1003">Cell membrane</keyword>
<sequence length="186" mass="21211">MTPEPVLPVPHEATAHRKEYSGLIYNLEAQLAKVLRLAMFVTSLGLGLLMAAQVFMRYVIQSPFLGIEELAPMLALWVYFLGMAYSSRERDHISGGVLALITHNPKILMVIRLLGTFLCLVAVVVFGYYAWKLTAFNLKLNRASVYMRWPKYLWDFSMMAGFILMGFYYLLQLTVEFRALVAMKGK</sequence>
<keyword evidence="4 9" id="KW-0997">Cell inner membrane</keyword>
<feature type="domain" description="Tripartite ATP-independent periplasmic transporters DctQ component" evidence="10">
    <location>
        <begin position="48"/>
        <end position="176"/>
    </location>
</feature>
<reference evidence="11 12" key="1">
    <citation type="journal article" date="2021" name="Angew. Chem. Int. Ed. Engl.">
        <title>A novel family of nonribosomal peptides modulate collective behavior in Pseudovibrio bacteria isolated from marine sponges.</title>
        <authorList>
            <person name="Ioca L.P."/>
            <person name="Dai Y."/>
            <person name="Kunakom S."/>
            <person name="Diaz-Espinosa J."/>
            <person name="Krunic A."/>
            <person name="Crnkovic C.M."/>
            <person name="Orjala J."/>
            <person name="Sanchez L.M."/>
            <person name="Ferreira A.G."/>
            <person name="Berlinck R.G.S."/>
            <person name="Eustaquio A.S."/>
        </authorList>
    </citation>
    <scope>NUCLEOTIDE SEQUENCE [LARGE SCALE GENOMIC DNA]</scope>
    <source>
        <strain evidence="11 12">Ab134</strain>
    </source>
</reference>
<evidence type="ECO:0000256" key="4">
    <source>
        <dbReference type="ARBA" id="ARBA00022519"/>
    </source>
</evidence>
<dbReference type="InterPro" id="IPR007387">
    <property type="entry name" value="TRAP_DctQ"/>
</dbReference>
<comment type="subcellular location">
    <subcellularLocation>
        <location evidence="1 9">Cell inner membrane</location>
        <topology evidence="1 9">Multi-pass membrane protein</topology>
    </subcellularLocation>
</comment>
<proteinExistence type="inferred from homology"/>
<keyword evidence="6 9" id="KW-1133">Transmembrane helix</keyword>
<dbReference type="PANTHER" id="PTHR35011:SF2">
    <property type="entry name" value="2,3-DIKETO-L-GULONATE TRAP TRANSPORTER SMALL PERMEASE PROTEIN YIAM"/>
    <property type="match status" value="1"/>
</dbReference>
<evidence type="ECO:0000256" key="8">
    <source>
        <dbReference type="ARBA" id="ARBA00038436"/>
    </source>
</evidence>
<keyword evidence="2 9" id="KW-0813">Transport</keyword>
<gene>
    <name evidence="11" type="ORF">KGB56_03580</name>
</gene>
<name>A0ABX8AUJ8_9HYPH</name>
<evidence type="ECO:0000256" key="7">
    <source>
        <dbReference type="ARBA" id="ARBA00023136"/>
    </source>
</evidence>
<accession>A0ABX8AUJ8</accession>
<evidence type="ECO:0000313" key="11">
    <source>
        <dbReference type="EMBL" id="QUS57917.1"/>
    </source>
</evidence>
<dbReference type="EMBL" id="CP074126">
    <property type="protein sequence ID" value="QUS57917.1"/>
    <property type="molecule type" value="Genomic_DNA"/>
</dbReference>
<evidence type="ECO:0000313" key="12">
    <source>
        <dbReference type="Proteomes" id="UP000680706"/>
    </source>
</evidence>
<comment type="subunit">
    <text evidence="9">The complex comprises the extracytoplasmic solute receptor protein and the two transmembrane proteins.</text>
</comment>
<dbReference type="Pfam" id="PF04290">
    <property type="entry name" value="DctQ"/>
    <property type="match status" value="1"/>
</dbReference>
<evidence type="ECO:0000256" key="1">
    <source>
        <dbReference type="ARBA" id="ARBA00004429"/>
    </source>
</evidence>
<feature type="transmembrane region" description="Helical" evidence="9">
    <location>
        <begin position="107"/>
        <end position="131"/>
    </location>
</feature>
<comment type="similarity">
    <text evidence="8 9">Belongs to the TRAP transporter small permease family.</text>
</comment>
<evidence type="ECO:0000256" key="3">
    <source>
        <dbReference type="ARBA" id="ARBA00022475"/>
    </source>
</evidence>
<feature type="transmembrane region" description="Helical" evidence="9">
    <location>
        <begin position="37"/>
        <end position="58"/>
    </location>
</feature>
<dbReference type="InterPro" id="IPR055348">
    <property type="entry name" value="DctQ"/>
</dbReference>
<evidence type="ECO:0000256" key="9">
    <source>
        <dbReference type="RuleBase" id="RU369079"/>
    </source>
</evidence>
<keyword evidence="7 9" id="KW-0472">Membrane</keyword>
<keyword evidence="5 9" id="KW-0812">Transmembrane</keyword>